<dbReference type="SMART" id="SM00369">
    <property type="entry name" value="LRR_TYP"/>
    <property type="match status" value="6"/>
</dbReference>
<evidence type="ECO:0000256" key="2">
    <source>
        <dbReference type="ARBA" id="ARBA00022614"/>
    </source>
</evidence>
<evidence type="ECO:0000256" key="11">
    <source>
        <dbReference type="ARBA" id="ARBA00023136"/>
    </source>
</evidence>
<evidence type="ECO:0000256" key="6">
    <source>
        <dbReference type="ARBA" id="ARBA00022737"/>
    </source>
</evidence>
<dbReference type="PROSITE" id="PS51450">
    <property type="entry name" value="LRR"/>
    <property type="match status" value="1"/>
</dbReference>
<evidence type="ECO:0000256" key="12">
    <source>
        <dbReference type="ARBA" id="ARBA00023180"/>
    </source>
</evidence>
<keyword evidence="7 13" id="KW-0547">Nucleotide-binding</keyword>
<evidence type="ECO:0000256" key="8">
    <source>
        <dbReference type="ARBA" id="ARBA00022777"/>
    </source>
</evidence>
<dbReference type="Gene3D" id="1.10.510.10">
    <property type="entry name" value="Transferase(Phosphotransferase) domain 1"/>
    <property type="match status" value="1"/>
</dbReference>
<dbReference type="InterPro" id="IPR011009">
    <property type="entry name" value="Kinase-like_dom_sf"/>
</dbReference>
<dbReference type="SUPFAM" id="SSF52058">
    <property type="entry name" value="L domain-like"/>
    <property type="match status" value="2"/>
</dbReference>
<dbReference type="PANTHER" id="PTHR48056">
    <property type="entry name" value="LRR RECEPTOR-LIKE SERINE/THREONINE-PROTEIN KINASE-RELATED"/>
    <property type="match status" value="1"/>
</dbReference>
<evidence type="ECO:0000259" key="16">
    <source>
        <dbReference type="PROSITE" id="PS50011"/>
    </source>
</evidence>
<dbReference type="PROSITE" id="PS00107">
    <property type="entry name" value="PROTEIN_KINASE_ATP"/>
    <property type="match status" value="1"/>
</dbReference>
<keyword evidence="6" id="KW-0677">Repeat</keyword>
<keyword evidence="3" id="KW-0808">Transferase</keyword>
<dbReference type="InterPro" id="IPR017441">
    <property type="entry name" value="Protein_kinase_ATP_BS"/>
</dbReference>
<dbReference type="InterPro" id="IPR000719">
    <property type="entry name" value="Prot_kinase_dom"/>
</dbReference>
<dbReference type="OrthoDB" id="676979at2759"/>
<keyword evidence="18" id="KW-1185">Reference proteome</keyword>
<dbReference type="FunFam" id="3.80.10.10:FF:000233">
    <property type="entry name" value="Leucine-rich repeat receptor-like protein kinase TDR"/>
    <property type="match status" value="1"/>
</dbReference>
<dbReference type="Pfam" id="PF00069">
    <property type="entry name" value="Pkinase"/>
    <property type="match status" value="1"/>
</dbReference>
<dbReference type="PANTHER" id="PTHR48056:SF29">
    <property type="entry name" value="RECEPTOR-LIKE PROTEIN KINASE HSL1"/>
    <property type="match status" value="1"/>
</dbReference>
<dbReference type="InterPro" id="IPR050647">
    <property type="entry name" value="Plant_LRR-RLKs"/>
</dbReference>
<dbReference type="InterPro" id="IPR001611">
    <property type="entry name" value="Leu-rich_rpt"/>
</dbReference>
<evidence type="ECO:0000313" key="18">
    <source>
        <dbReference type="Proteomes" id="UP000187203"/>
    </source>
</evidence>
<dbReference type="PROSITE" id="PS50011">
    <property type="entry name" value="PROTEIN_KINASE_DOM"/>
    <property type="match status" value="1"/>
</dbReference>
<evidence type="ECO:0000256" key="13">
    <source>
        <dbReference type="PROSITE-ProRule" id="PRU10141"/>
    </source>
</evidence>
<gene>
    <name evidence="17" type="ORF">COLO4_34736</name>
</gene>
<sequence length="994" mass="111140">MSLSIPKFPSFPSKFLLALLFLVNFVNCQFHDASEEQAVLLKLKTYWQNPISIKHWVPSVNSFSHCNWPEITCINNSVIELQLSNKTIGRTIPSFICDLKNLKLIDLNHNDFHGEFPTTVFNCSKLESLDLSQNYFVGSLPEDIDRLRQLQFLKLGSNNFSGQIPASIGLLQGLRHLDLVLNHFNGSVPAEIGNLSKLEYLSLAFNDKFLPSILPSCFKQLKKLKTLWMSETNLIGEIPDIIGDMEALEVLDLSQNKLTGKIPDVLFLLMNLEVIYLYENKLSGQIPQVIKSSNLTMIDLSENNLTGTIPSDIGKLENLSGLVLFFNQLSGEIPESIGKISTLTDVRLFSNNLSGTLPPDFGRYSMLDRFEVASNNFTGNLPEDLCNGGKLRGLVAFDNNFNGELPKSLDNCNSLEMVRLHNNGLTGSIPDGELPKKVSTSLSRIEISNNKFFGQIPVEVSSWRNLVVFKASNNLFNGTIPKALTALPFLTTLFLDQNQFHGSLPSTIISWKSLVALNLGQNKLSGQIPEALCFLPNLQVLDLSRNQFSGLIPQKLGLLSRITSLNLCSNLLIGNIPKQFENAAFSDSFLHNIGLCSTSPYINLETCPSPKRSGSARLNPVWISITVLIGVFVLILALSFLMIKFCPKRKLHALDLRWELITFFQNLNITELDILPGLIEKNKIGSGVSGNVYRVDLTCSKDVDVVAAKVIWNNRKLEETLERHFEAEVGILGTIRHLNIVKLLCYLSSETSKVLVYEYLENRSLDLWLHKNRATTVSCSSRHDFTLDWPKRLQIAIGAAQGLCYMHHDCSPPIIHRDVKSSNILLDSKFNAKIADFGLAKMSIKKGEEPITVSHVAGSFGYMAPEYAQTARINEKIDVYSFGVVLLELTTGKEASNGDGNRSLAEWAQRHFQENSIVDALDEEINDACYLNQMCNVFKIGIHCTRTLPSDRPCMRKVVQMLLQCGQSRNCEKNLRFEDLKNGKTWETNGVELV</sequence>
<dbReference type="Gene3D" id="3.30.200.20">
    <property type="entry name" value="Phosphorylase Kinase, domain 1"/>
    <property type="match status" value="1"/>
</dbReference>
<dbReference type="PRINTS" id="PR00019">
    <property type="entry name" value="LEURICHRPT"/>
</dbReference>
<evidence type="ECO:0000256" key="7">
    <source>
        <dbReference type="ARBA" id="ARBA00022741"/>
    </source>
</evidence>
<keyword evidence="5 15" id="KW-0732">Signal</keyword>
<dbReference type="SMART" id="SM00220">
    <property type="entry name" value="S_TKc"/>
    <property type="match status" value="1"/>
</dbReference>
<feature type="chain" id="PRO_5012639012" description="Protein kinase domain-containing protein" evidence="15">
    <location>
        <begin position="29"/>
        <end position="994"/>
    </location>
</feature>
<keyword evidence="8" id="KW-0418">Kinase</keyword>
<evidence type="ECO:0000256" key="3">
    <source>
        <dbReference type="ARBA" id="ARBA00022679"/>
    </source>
</evidence>
<comment type="subcellular location">
    <subcellularLocation>
        <location evidence="1">Membrane</location>
        <topology evidence="1">Single-pass type I membrane protein</topology>
    </subcellularLocation>
</comment>
<dbReference type="FunFam" id="1.10.510.10:FF:000714">
    <property type="entry name" value="Kinase family with leucine-rich repeat domain-containing protein"/>
    <property type="match status" value="1"/>
</dbReference>
<keyword evidence="4 14" id="KW-0812">Transmembrane</keyword>
<dbReference type="GO" id="GO:0016020">
    <property type="term" value="C:membrane"/>
    <property type="evidence" value="ECO:0007669"/>
    <property type="project" value="UniProtKB-SubCell"/>
</dbReference>
<dbReference type="GO" id="GO:0033612">
    <property type="term" value="F:receptor serine/threonine kinase binding"/>
    <property type="evidence" value="ECO:0007669"/>
    <property type="project" value="TreeGrafter"/>
</dbReference>
<reference evidence="18" key="1">
    <citation type="submission" date="2013-09" db="EMBL/GenBank/DDBJ databases">
        <title>Corchorus olitorius genome sequencing.</title>
        <authorList>
            <person name="Alam M."/>
            <person name="Haque M.S."/>
            <person name="Islam M.S."/>
            <person name="Emdad E.M."/>
            <person name="Islam M.M."/>
            <person name="Ahmed B."/>
            <person name="Halim A."/>
            <person name="Hossen Q.M.M."/>
            <person name="Hossain M.Z."/>
            <person name="Ahmed R."/>
            <person name="Khan M.M."/>
            <person name="Islam R."/>
            <person name="Rashid M.M."/>
            <person name="Khan S.A."/>
            <person name="Rahman M.S."/>
            <person name="Alam M."/>
            <person name="Yahiya A.S."/>
            <person name="Khan M.S."/>
            <person name="Azam M.S."/>
            <person name="Haque T."/>
            <person name="Lashkar M.Z.H."/>
            <person name="Akhand A.I."/>
            <person name="Morshed G."/>
            <person name="Roy S."/>
            <person name="Uddin K.S."/>
            <person name="Rabeya T."/>
            <person name="Hossain A.S."/>
            <person name="Chowdhury A."/>
            <person name="Snigdha A.R."/>
            <person name="Mortoza M.S."/>
            <person name="Matin S.A."/>
            <person name="Hoque S.M.E."/>
            <person name="Islam M.K."/>
            <person name="Roy D.K."/>
            <person name="Haider R."/>
            <person name="Moosa M.M."/>
            <person name="Elias S.M."/>
            <person name="Hasan A.M."/>
            <person name="Jahan S."/>
            <person name="Shafiuddin M."/>
            <person name="Mahmood N."/>
            <person name="Shommy N.S."/>
        </authorList>
    </citation>
    <scope>NUCLEOTIDE SEQUENCE [LARGE SCALE GENOMIC DNA]</scope>
    <source>
        <strain evidence="18">cv. O-4</strain>
    </source>
</reference>
<proteinExistence type="predicted"/>
<keyword evidence="2" id="KW-0433">Leucine-rich repeat</keyword>
<dbReference type="FunFam" id="3.80.10.10:FF:001670">
    <property type="entry name" value="Putative leucine-rich repeat receptor-like protein kinase family protein"/>
    <property type="match status" value="1"/>
</dbReference>
<dbReference type="EMBL" id="AWUE01022435">
    <property type="protein sequence ID" value="OMO58308.1"/>
    <property type="molecule type" value="Genomic_DNA"/>
</dbReference>
<evidence type="ECO:0000256" key="10">
    <source>
        <dbReference type="ARBA" id="ARBA00022989"/>
    </source>
</evidence>
<dbReference type="InterPro" id="IPR003591">
    <property type="entry name" value="Leu-rich_rpt_typical-subtyp"/>
</dbReference>
<dbReference type="GO" id="GO:0009791">
    <property type="term" value="P:post-embryonic development"/>
    <property type="evidence" value="ECO:0007669"/>
    <property type="project" value="UniProtKB-ARBA"/>
</dbReference>
<protein>
    <recommendedName>
        <fullName evidence="16">Protein kinase domain-containing protein</fullName>
    </recommendedName>
</protein>
<dbReference type="AlphaFoldDB" id="A0A1R3GJN9"/>
<dbReference type="GO" id="GO:0004672">
    <property type="term" value="F:protein kinase activity"/>
    <property type="evidence" value="ECO:0007669"/>
    <property type="project" value="InterPro"/>
</dbReference>
<evidence type="ECO:0000256" key="5">
    <source>
        <dbReference type="ARBA" id="ARBA00022729"/>
    </source>
</evidence>
<dbReference type="PROSITE" id="PS00108">
    <property type="entry name" value="PROTEIN_KINASE_ST"/>
    <property type="match status" value="1"/>
</dbReference>
<feature type="transmembrane region" description="Helical" evidence="14">
    <location>
        <begin position="621"/>
        <end position="643"/>
    </location>
</feature>
<organism evidence="17 18">
    <name type="scientific">Corchorus olitorius</name>
    <dbReference type="NCBI Taxonomy" id="93759"/>
    <lineage>
        <taxon>Eukaryota</taxon>
        <taxon>Viridiplantae</taxon>
        <taxon>Streptophyta</taxon>
        <taxon>Embryophyta</taxon>
        <taxon>Tracheophyta</taxon>
        <taxon>Spermatophyta</taxon>
        <taxon>Magnoliopsida</taxon>
        <taxon>eudicotyledons</taxon>
        <taxon>Gunneridae</taxon>
        <taxon>Pentapetalae</taxon>
        <taxon>rosids</taxon>
        <taxon>malvids</taxon>
        <taxon>Malvales</taxon>
        <taxon>Malvaceae</taxon>
        <taxon>Grewioideae</taxon>
        <taxon>Apeibeae</taxon>
        <taxon>Corchorus</taxon>
    </lineage>
</organism>
<dbReference type="STRING" id="93759.A0A1R3GJN9"/>
<dbReference type="Pfam" id="PF00560">
    <property type="entry name" value="LRR_1"/>
    <property type="match status" value="4"/>
</dbReference>
<dbReference type="InterPro" id="IPR032675">
    <property type="entry name" value="LRR_dom_sf"/>
</dbReference>
<evidence type="ECO:0000256" key="9">
    <source>
        <dbReference type="ARBA" id="ARBA00022840"/>
    </source>
</evidence>
<keyword evidence="9 13" id="KW-0067">ATP-binding</keyword>
<dbReference type="Proteomes" id="UP000187203">
    <property type="component" value="Unassembled WGS sequence"/>
</dbReference>
<evidence type="ECO:0000256" key="1">
    <source>
        <dbReference type="ARBA" id="ARBA00004479"/>
    </source>
</evidence>
<feature type="binding site" evidence="13">
    <location>
        <position position="709"/>
    </location>
    <ligand>
        <name>ATP</name>
        <dbReference type="ChEBI" id="CHEBI:30616"/>
    </ligand>
</feature>
<evidence type="ECO:0000256" key="14">
    <source>
        <dbReference type="SAM" id="Phobius"/>
    </source>
</evidence>
<dbReference type="Pfam" id="PF13855">
    <property type="entry name" value="LRR_8"/>
    <property type="match status" value="1"/>
</dbReference>
<dbReference type="FunFam" id="3.80.10.10:FF:000077">
    <property type="entry name" value="LRR receptor-like serine/threonine-protein kinase ERL1"/>
    <property type="match status" value="1"/>
</dbReference>
<evidence type="ECO:0000256" key="4">
    <source>
        <dbReference type="ARBA" id="ARBA00022692"/>
    </source>
</evidence>
<keyword evidence="12" id="KW-0325">Glycoprotein</keyword>
<name>A0A1R3GJN9_9ROSI</name>
<dbReference type="Gene3D" id="3.80.10.10">
    <property type="entry name" value="Ribonuclease Inhibitor"/>
    <property type="match status" value="3"/>
</dbReference>
<dbReference type="SUPFAM" id="SSF56112">
    <property type="entry name" value="Protein kinase-like (PK-like)"/>
    <property type="match status" value="1"/>
</dbReference>
<feature type="domain" description="Protein kinase" evidence="16">
    <location>
        <begin position="678"/>
        <end position="963"/>
    </location>
</feature>
<dbReference type="InterPro" id="IPR008271">
    <property type="entry name" value="Ser/Thr_kinase_AS"/>
</dbReference>
<feature type="signal peptide" evidence="15">
    <location>
        <begin position="1"/>
        <end position="28"/>
    </location>
</feature>
<keyword evidence="10 14" id="KW-1133">Transmembrane helix</keyword>
<comment type="caution">
    <text evidence="17">The sequence shown here is derived from an EMBL/GenBank/DDBJ whole genome shotgun (WGS) entry which is preliminary data.</text>
</comment>
<dbReference type="GO" id="GO:0005524">
    <property type="term" value="F:ATP binding"/>
    <property type="evidence" value="ECO:0007669"/>
    <property type="project" value="UniProtKB-UniRule"/>
</dbReference>
<evidence type="ECO:0000256" key="15">
    <source>
        <dbReference type="SAM" id="SignalP"/>
    </source>
</evidence>
<accession>A0A1R3GJN9</accession>
<evidence type="ECO:0000313" key="17">
    <source>
        <dbReference type="EMBL" id="OMO58308.1"/>
    </source>
</evidence>
<keyword evidence="11 14" id="KW-0472">Membrane</keyword>